<protein>
    <submittedName>
        <fullName evidence="3">Spermatogenesis-associated protein</fullName>
    </submittedName>
</protein>
<dbReference type="SUPFAM" id="SSF48208">
    <property type="entry name" value="Six-hairpin glycosidases"/>
    <property type="match status" value="1"/>
</dbReference>
<evidence type="ECO:0000256" key="1">
    <source>
        <dbReference type="SAM" id="MobiDB-lite"/>
    </source>
</evidence>
<feature type="region of interest" description="Disordered" evidence="1">
    <location>
        <begin position="1"/>
        <end position="71"/>
    </location>
</feature>
<feature type="compositionally biased region" description="Gly residues" evidence="1">
    <location>
        <begin position="192"/>
        <end position="210"/>
    </location>
</feature>
<evidence type="ECO:0000313" key="3">
    <source>
        <dbReference type="EMBL" id="KAJ9143654.1"/>
    </source>
</evidence>
<dbReference type="PANTHER" id="PTHR42899">
    <property type="entry name" value="SPERMATOGENESIS-ASSOCIATED PROTEIN 20"/>
    <property type="match status" value="1"/>
</dbReference>
<dbReference type="InterPro" id="IPR004879">
    <property type="entry name" value="Ssp411-like_TRX"/>
</dbReference>
<comment type="caution">
    <text evidence="3">The sequence shown here is derived from an EMBL/GenBank/DDBJ whole genome shotgun (WGS) entry which is preliminary data.</text>
</comment>
<evidence type="ECO:0000313" key="4">
    <source>
        <dbReference type="Proteomes" id="UP001174691"/>
    </source>
</evidence>
<feature type="compositionally biased region" description="Basic and acidic residues" evidence="1">
    <location>
        <begin position="40"/>
        <end position="52"/>
    </location>
</feature>
<dbReference type="Pfam" id="PF08313">
    <property type="entry name" value="SCA7"/>
    <property type="match status" value="1"/>
</dbReference>
<feature type="region of interest" description="Disordered" evidence="1">
    <location>
        <begin position="191"/>
        <end position="213"/>
    </location>
</feature>
<dbReference type="InterPro" id="IPR024705">
    <property type="entry name" value="Ssp411"/>
</dbReference>
<gene>
    <name evidence="3" type="ORF">NKR19_g6732</name>
</gene>
<dbReference type="PANTHER" id="PTHR42899:SF1">
    <property type="entry name" value="SPERMATOGENESIS-ASSOCIATED PROTEIN 20"/>
    <property type="match status" value="1"/>
</dbReference>
<organism evidence="3 4">
    <name type="scientific">Coniochaeta hoffmannii</name>
    <dbReference type="NCBI Taxonomy" id="91930"/>
    <lineage>
        <taxon>Eukaryota</taxon>
        <taxon>Fungi</taxon>
        <taxon>Dikarya</taxon>
        <taxon>Ascomycota</taxon>
        <taxon>Pezizomycotina</taxon>
        <taxon>Sordariomycetes</taxon>
        <taxon>Sordariomycetidae</taxon>
        <taxon>Coniochaetales</taxon>
        <taxon>Coniochaetaceae</taxon>
        <taxon>Coniochaeta</taxon>
    </lineage>
</organism>
<dbReference type="InterPro" id="IPR036249">
    <property type="entry name" value="Thioredoxin-like_sf"/>
</dbReference>
<dbReference type="InterPro" id="IPR013243">
    <property type="entry name" value="SCA7_dom"/>
</dbReference>
<feature type="region of interest" description="Disordered" evidence="1">
    <location>
        <begin position="845"/>
        <end position="866"/>
    </location>
</feature>
<dbReference type="AlphaFoldDB" id="A0AA38VSG9"/>
<dbReference type="Gene3D" id="3.40.30.10">
    <property type="entry name" value="Glutaredoxin"/>
    <property type="match status" value="1"/>
</dbReference>
<name>A0AA38VSG9_9PEZI</name>
<proteinExistence type="predicted"/>
<dbReference type="Pfam" id="PF03190">
    <property type="entry name" value="Thioredox_DsbH"/>
    <property type="match status" value="1"/>
</dbReference>
<dbReference type="SUPFAM" id="SSF52833">
    <property type="entry name" value="Thioredoxin-like"/>
    <property type="match status" value="1"/>
</dbReference>
<dbReference type="Proteomes" id="UP001174691">
    <property type="component" value="Unassembled WGS sequence"/>
</dbReference>
<feature type="compositionally biased region" description="Polar residues" evidence="1">
    <location>
        <begin position="58"/>
        <end position="71"/>
    </location>
</feature>
<accession>A0AA38VSG9</accession>
<dbReference type="GO" id="GO:0005975">
    <property type="term" value="P:carbohydrate metabolic process"/>
    <property type="evidence" value="ECO:0007669"/>
    <property type="project" value="InterPro"/>
</dbReference>
<evidence type="ECO:0000259" key="2">
    <source>
        <dbReference type="PROSITE" id="PS51505"/>
    </source>
</evidence>
<sequence>MSAHHSPSPAGTAAPLVSNLSLGAAEQRAAQQSQPQRGPYPRDAEMSGRDSDSDSSSTMRNRASTSNSPYIRSHATSPVHWQLLDDEAIGRARRENKLIFLNVGFRACHYCRLTSQDSFSNTHVAHLLNTSFVPVIVDREERPDIDAIYMNYIQAVNGDGGWPLNIFLTPELEPVFGGTYWPGPGTELIATSGGGEGGGGGGGGTDGGPGGDEERLDFLVVLQKLDKVWREQEARCRKEAGEILLQLREFAAEGTLGARAIGGTTPAATPGGTGMSSAAAMGASPATADMLASNLGSFAASSNPTAAAAAAAPPELDLDLDQLEEACAHIAGTFDAVNGGFGAPAPKFPTPPKLSFLLRLAEFPPAVADVVGEREVERAREMAAFTLRRIRDGGLRDHVGGGFARYSVTADWTVPHFEKMVADNALLLGVYLDAWLGARKRGRENGEFLDVVLELGDYLASGPILTEAGGFASSEAADSFYRRGDRHVREGAYYLWTRREFDAVVGADESAVAAAHWNVLQHGNVPRELDPQDEFINQNVLYVKKDVGELSRQFGIPVDEVERVIRSAKEKLLAHREKERVRPETDGKVVAAYNGMVISALARTGRAIREVDRNRAERFIAAATGAAKFVKEKLWDVEAKVLYRSFHETRSETRAFADDYAFLIEGLLDLAETTGEEDLIAWADELQQTQLSLFYDPPASSPPTPMLHRSSSGGFYSTEESAPFTILRLKDGMDTAQPSTNGVSANNLFRLAALLDDATYAARARETVNAFEVEILQYPWLFVSLLAAVVTARLGVSGPVVVRDGEEEPPCLPRAEARVVLSVRRGADTEGRRWLLERRGAGGEGLLELPEEGEEGEEHAGGAEGGVVDVERQCAVPKPNGKPCTASLACKRHSMSSKRAVAGRSAPFDQLLAKFLEEKKEAEQ</sequence>
<reference evidence="3" key="1">
    <citation type="submission" date="2022-07" db="EMBL/GenBank/DDBJ databases">
        <title>Fungi with potential for degradation of polypropylene.</title>
        <authorList>
            <person name="Gostincar C."/>
        </authorList>
    </citation>
    <scope>NUCLEOTIDE SEQUENCE</scope>
    <source>
        <strain evidence="3">EXF-13287</strain>
    </source>
</reference>
<dbReference type="CDD" id="cd02955">
    <property type="entry name" value="SSP411"/>
    <property type="match status" value="1"/>
</dbReference>
<dbReference type="InterPro" id="IPR008928">
    <property type="entry name" value="6-hairpin_glycosidase_sf"/>
</dbReference>
<keyword evidence="4" id="KW-1185">Reference proteome</keyword>
<dbReference type="Gene3D" id="6.10.140.670">
    <property type="match status" value="1"/>
</dbReference>
<feature type="domain" description="SCA7" evidence="2">
    <location>
        <begin position="861"/>
        <end position="924"/>
    </location>
</feature>
<dbReference type="PROSITE" id="PS51505">
    <property type="entry name" value="SCA7"/>
    <property type="match status" value="1"/>
</dbReference>
<dbReference type="EMBL" id="JANBVN010000108">
    <property type="protein sequence ID" value="KAJ9143654.1"/>
    <property type="molecule type" value="Genomic_DNA"/>
</dbReference>